<dbReference type="Pfam" id="PF01927">
    <property type="entry name" value="Mut7-C"/>
    <property type="match status" value="1"/>
</dbReference>
<evidence type="ECO:0008006" key="6">
    <source>
        <dbReference type="Google" id="ProtNLM"/>
    </source>
</evidence>
<dbReference type="PANTHER" id="PTHR39081:SF1">
    <property type="entry name" value="MUT7-C RNASE DOMAIN-CONTAINING PROTEIN"/>
    <property type="match status" value="1"/>
</dbReference>
<sequence length="247" mass="28561">MISLTLRFYGDLKELLLISHDGMPVHRRLPLPTSVKDLIEGCGVPHTEVDLVLVDREPASFSRLVEDGEYISIYPPFSTIELPSGQRLQQPLSGPARFLADVNLGKLAWYLRMAGFDTAYRNNAEDRELLEQMEEEKRILLTRDRKLLMHNAVEHGYLPRSDDPVEQLQEVFGRFHLLRETAPFTRCPHCNGRLRQVAKEDIIDRLEPLTKRHYQTFSQCPDCGQVYWSGSHLRRLDPRIRELLTTG</sequence>
<feature type="coiled-coil region" evidence="1">
    <location>
        <begin position="116"/>
        <end position="143"/>
    </location>
</feature>
<evidence type="ECO:0000259" key="2">
    <source>
        <dbReference type="Pfam" id="PF01927"/>
    </source>
</evidence>
<evidence type="ECO:0000259" key="3">
    <source>
        <dbReference type="Pfam" id="PF14451"/>
    </source>
</evidence>
<accession>A0A521DZC3</accession>
<protein>
    <recommendedName>
        <fullName evidence="6">Twitching motility protein PilT</fullName>
    </recommendedName>
</protein>
<dbReference type="InterPro" id="IPR002782">
    <property type="entry name" value="Mut7-C_RNAse_dom"/>
</dbReference>
<proteinExistence type="predicted"/>
<keyword evidence="1" id="KW-0175">Coiled coil</keyword>
<gene>
    <name evidence="4" type="ORF">SAMN06265218_11286</name>
</gene>
<dbReference type="AlphaFoldDB" id="A0A521DZC3"/>
<reference evidence="4 5" key="1">
    <citation type="submission" date="2017-05" db="EMBL/GenBank/DDBJ databases">
        <authorList>
            <person name="Varghese N."/>
            <person name="Submissions S."/>
        </authorList>
    </citation>
    <scope>NUCLEOTIDE SEQUENCE [LARGE SCALE GENOMIC DNA]</scope>
    <source>
        <strain evidence="4 5">DSM 21194</strain>
    </source>
</reference>
<dbReference type="Pfam" id="PF14451">
    <property type="entry name" value="Ub-Mut7C"/>
    <property type="match status" value="1"/>
</dbReference>
<evidence type="ECO:0000313" key="4">
    <source>
        <dbReference type="EMBL" id="SMO76972.1"/>
    </source>
</evidence>
<dbReference type="PANTHER" id="PTHR39081">
    <property type="entry name" value="MUT7-C DOMAIN-CONTAINING PROTEIN"/>
    <property type="match status" value="1"/>
</dbReference>
<evidence type="ECO:0000256" key="1">
    <source>
        <dbReference type="SAM" id="Coils"/>
    </source>
</evidence>
<dbReference type="InterPro" id="IPR027798">
    <property type="entry name" value="Ub_Mut7C"/>
</dbReference>
<name>A0A521DZC3_9BACT</name>
<dbReference type="EMBL" id="FXTH01000012">
    <property type="protein sequence ID" value="SMO76972.1"/>
    <property type="molecule type" value="Genomic_DNA"/>
</dbReference>
<organism evidence="4 5">
    <name type="scientific">Fodinibius sediminis</name>
    <dbReference type="NCBI Taxonomy" id="1214077"/>
    <lineage>
        <taxon>Bacteria</taxon>
        <taxon>Pseudomonadati</taxon>
        <taxon>Balneolota</taxon>
        <taxon>Balneolia</taxon>
        <taxon>Balneolales</taxon>
        <taxon>Balneolaceae</taxon>
        <taxon>Fodinibius</taxon>
    </lineage>
</organism>
<evidence type="ECO:0000313" key="5">
    <source>
        <dbReference type="Proteomes" id="UP000317593"/>
    </source>
</evidence>
<feature type="domain" description="Ubiquitin Mut7-C" evidence="3">
    <location>
        <begin position="3"/>
        <end position="80"/>
    </location>
</feature>
<feature type="domain" description="Mut7-C RNAse" evidence="2">
    <location>
        <begin position="97"/>
        <end position="237"/>
    </location>
</feature>
<keyword evidence="5" id="KW-1185">Reference proteome</keyword>
<dbReference type="Proteomes" id="UP000317593">
    <property type="component" value="Unassembled WGS sequence"/>
</dbReference>